<evidence type="ECO:0000313" key="2">
    <source>
        <dbReference type="EMBL" id="PTE19156.1"/>
    </source>
</evidence>
<keyword evidence="1" id="KW-0472">Membrane</keyword>
<organism evidence="2 3">
    <name type="scientific">Phaeovulum veldkampii DSM 11550</name>
    <dbReference type="NCBI Taxonomy" id="1185920"/>
    <lineage>
        <taxon>Bacteria</taxon>
        <taxon>Pseudomonadati</taxon>
        <taxon>Pseudomonadota</taxon>
        <taxon>Alphaproteobacteria</taxon>
        <taxon>Rhodobacterales</taxon>
        <taxon>Paracoccaceae</taxon>
        <taxon>Phaeovulum</taxon>
    </lineage>
</organism>
<reference evidence="2 3" key="1">
    <citation type="submission" date="2018-03" db="EMBL/GenBank/DDBJ databases">
        <title>Rhodobacter veldkampii.</title>
        <authorList>
            <person name="Meyer T.E."/>
            <person name="Miller S."/>
            <person name="Lodha T."/>
            <person name="Gandham S."/>
            <person name="Chintalapati S."/>
            <person name="Chintalapati V.R."/>
        </authorList>
    </citation>
    <scope>NUCLEOTIDE SEQUENCE [LARGE SCALE GENOMIC DNA]</scope>
    <source>
        <strain evidence="2 3">DSM 11550</strain>
    </source>
</reference>
<comment type="caution">
    <text evidence="2">The sequence shown here is derived from an EMBL/GenBank/DDBJ whole genome shotgun (WGS) entry which is preliminary data.</text>
</comment>
<accession>A0A2T4JMN5</accession>
<dbReference type="AlphaFoldDB" id="A0A2T4JMN5"/>
<keyword evidence="3" id="KW-1185">Reference proteome</keyword>
<sequence>MVRGAALALIVLTIIFVVVRIYARSVRREALEKEWDAAYLADENPEARADYIDRGMATYERSLARRLVWLVYVIPLGLAALTAFAVNHQWN</sequence>
<gene>
    <name evidence="2" type="ORF">C5F46_01050</name>
</gene>
<name>A0A2T4JMN5_9RHOB</name>
<protein>
    <recommendedName>
        <fullName evidence="4">Cation/multidrug efflux pump</fullName>
    </recommendedName>
</protein>
<dbReference type="EMBL" id="PZKF01000002">
    <property type="protein sequence ID" value="PTE19156.1"/>
    <property type="molecule type" value="Genomic_DNA"/>
</dbReference>
<evidence type="ECO:0008006" key="4">
    <source>
        <dbReference type="Google" id="ProtNLM"/>
    </source>
</evidence>
<keyword evidence="1" id="KW-1133">Transmembrane helix</keyword>
<evidence type="ECO:0000313" key="3">
    <source>
        <dbReference type="Proteomes" id="UP000241899"/>
    </source>
</evidence>
<feature type="transmembrane region" description="Helical" evidence="1">
    <location>
        <begin position="67"/>
        <end position="86"/>
    </location>
</feature>
<dbReference type="OrthoDB" id="7632202at2"/>
<feature type="transmembrane region" description="Helical" evidence="1">
    <location>
        <begin position="6"/>
        <end position="23"/>
    </location>
</feature>
<proteinExistence type="predicted"/>
<keyword evidence="1" id="KW-0812">Transmembrane</keyword>
<evidence type="ECO:0000256" key="1">
    <source>
        <dbReference type="SAM" id="Phobius"/>
    </source>
</evidence>
<dbReference type="Proteomes" id="UP000241899">
    <property type="component" value="Unassembled WGS sequence"/>
</dbReference>